<proteinExistence type="predicted"/>
<keyword evidence="1 3" id="KW-0269">Exonuclease</keyword>
<dbReference type="InterPro" id="IPR006054">
    <property type="entry name" value="DnaQ"/>
</dbReference>
<dbReference type="eggNOG" id="COG2176">
    <property type="taxonomic scope" value="Bacteria"/>
</dbReference>
<sequence length="257" mass="28027">MKTRTMLNSMPTSRDMLAGNDAISDSTDRRANIVAQVRTCLSQARQIRDGASPIISGLSFADTTYVVVDLETTGLGNDDQITEIGALKVRGGQVLSTFQSMVNPLRPIPKIVTTLTGITDEDVEGAPTVDQVLPQFLTWIDDGDPAQVFVAQHVPFDRGFLLRACQQTGLKWRPLPYFDTLTLARILLPKPEVPSHRLGALADYFDAPVVEAHRALADSYMTLHVLDGLTRILEDMGVTSSDDIALLSTPGEELSAY</sequence>
<comment type="caution">
    <text evidence="3">The sequence shown here is derived from an EMBL/GenBank/DDBJ whole genome shotgun (WGS) entry which is preliminary data.</text>
</comment>
<dbReference type="InterPro" id="IPR036397">
    <property type="entry name" value="RNaseH_sf"/>
</dbReference>
<dbReference type="PANTHER" id="PTHR30231:SF41">
    <property type="entry name" value="DNA POLYMERASE III SUBUNIT EPSILON"/>
    <property type="match status" value="1"/>
</dbReference>
<evidence type="ECO:0000313" key="3">
    <source>
        <dbReference type="EMBL" id="EJZ86366.1"/>
    </source>
</evidence>
<dbReference type="GO" id="GO:0008408">
    <property type="term" value="F:3'-5' exonuclease activity"/>
    <property type="evidence" value="ECO:0007669"/>
    <property type="project" value="TreeGrafter"/>
</dbReference>
<dbReference type="SUPFAM" id="SSF53098">
    <property type="entry name" value="Ribonuclease H-like"/>
    <property type="match status" value="1"/>
</dbReference>
<dbReference type="GO" id="GO:0045004">
    <property type="term" value="P:DNA replication proofreading"/>
    <property type="evidence" value="ECO:0007669"/>
    <property type="project" value="TreeGrafter"/>
</dbReference>
<dbReference type="InterPro" id="IPR013520">
    <property type="entry name" value="Ribonucl_H"/>
</dbReference>
<feature type="domain" description="Exonuclease" evidence="2">
    <location>
        <begin position="64"/>
        <end position="235"/>
    </location>
</feature>
<name>K0YRY5_9ACTO</name>
<keyword evidence="1 3" id="KW-0378">Hydrolase</keyword>
<dbReference type="EMBL" id="AGWQ01000006">
    <property type="protein sequence ID" value="EJZ86366.1"/>
    <property type="molecule type" value="Genomic_DNA"/>
</dbReference>
<dbReference type="GO" id="GO:0003887">
    <property type="term" value="F:DNA-directed DNA polymerase activity"/>
    <property type="evidence" value="ECO:0007669"/>
    <property type="project" value="InterPro"/>
</dbReference>
<dbReference type="STRING" id="883077.HMPREF9241_00991"/>
<dbReference type="NCBIfam" id="TIGR00573">
    <property type="entry name" value="dnaq"/>
    <property type="match status" value="1"/>
</dbReference>
<dbReference type="AlphaFoldDB" id="K0YRY5"/>
<evidence type="ECO:0000256" key="1">
    <source>
        <dbReference type="ARBA" id="ARBA00022839"/>
    </source>
</evidence>
<organism evidence="3 4">
    <name type="scientific">Schaalia turicensis ACS-279-V-Col4</name>
    <dbReference type="NCBI Taxonomy" id="883077"/>
    <lineage>
        <taxon>Bacteria</taxon>
        <taxon>Bacillati</taxon>
        <taxon>Actinomycetota</taxon>
        <taxon>Actinomycetes</taxon>
        <taxon>Actinomycetales</taxon>
        <taxon>Actinomycetaceae</taxon>
        <taxon>Schaalia</taxon>
    </lineage>
</organism>
<keyword evidence="4" id="KW-1185">Reference proteome</keyword>
<gene>
    <name evidence="3" type="ORF">HMPREF9241_00991</name>
</gene>
<keyword evidence="1 3" id="KW-0540">Nuclease</keyword>
<dbReference type="PATRIC" id="fig|883077.3.peg.997"/>
<dbReference type="Pfam" id="PF00929">
    <property type="entry name" value="RNase_T"/>
    <property type="match status" value="1"/>
</dbReference>
<dbReference type="Proteomes" id="UP000003994">
    <property type="component" value="Unassembled WGS sequence"/>
</dbReference>
<evidence type="ECO:0000259" key="2">
    <source>
        <dbReference type="SMART" id="SM00479"/>
    </source>
</evidence>
<dbReference type="HOGENOM" id="CLU_047806_7_2_11"/>
<reference evidence="3 4" key="1">
    <citation type="submission" date="2012-07" db="EMBL/GenBank/DDBJ databases">
        <title>The Genome Sequence of Actinomyces turicensis ACS-279-V-COL4.</title>
        <authorList>
            <consortium name="The Broad Institute Genome Sequencing Platform"/>
            <person name="Earl A."/>
            <person name="Ward D."/>
            <person name="Feldgarden M."/>
            <person name="Gevers D."/>
            <person name="Saerens B."/>
            <person name="Vaneechoutte M."/>
            <person name="Walker B."/>
            <person name="Young S.K."/>
            <person name="Zeng Q."/>
            <person name="Gargeya S."/>
            <person name="Fitzgerald M."/>
            <person name="Haas B."/>
            <person name="Abouelleil A."/>
            <person name="Alvarado L."/>
            <person name="Arachchi H.M."/>
            <person name="Berlin A."/>
            <person name="Chapman S.B."/>
            <person name="Goldberg J."/>
            <person name="Griggs A."/>
            <person name="Gujja S."/>
            <person name="Hansen M."/>
            <person name="Howarth C."/>
            <person name="Imamovic A."/>
            <person name="Larimer J."/>
            <person name="McCowen C."/>
            <person name="Montmayeur A."/>
            <person name="Murphy C."/>
            <person name="Neiman D."/>
            <person name="Pearson M."/>
            <person name="Priest M."/>
            <person name="Roberts A."/>
            <person name="Saif S."/>
            <person name="Shea T."/>
            <person name="Sisk P."/>
            <person name="Sykes S."/>
            <person name="Wortman J."/>
            <person name="Nusbaum C."/>
            <person name="Birren B."/>
        </authorList>
    </citation>
    <scope>NUCLEOTIDE SEQUENCE [LARGE SCALE GENOMIC DNA]</scope>
    <source>
        <strain evidence="3 4">ACS-279-V-Col4</strain>
    </source>
</reference>
<dbReference type="InterPro" id="IPR012337">
    <property type="entry name" value="RNaseH-like_sf"/>
</dbReference>
<dbReference type="Gene3D" id="3.30.420.10">
    <property type="entry name" value="Ribonuclease H-like superfamily/Ribonuclease H"/>
    <property type="match status" value="1"/>
</dbReference>
<dbReference type="FunFam" id="3.30.420.10:FF:000045">
    <property type="entry name" value="3'-5' exonuclease DinG"/>
    <property type="match status" value="1"/>
</dbReference>
<protein>
    <submittedName>
        <fullName evidence="3">Exonuclease, DNA polymerase III, epsilon subunit</fullName>
    </submittedName>
</protein>
<accession>K0YRY5</accession>
<dbReference type="GO" id="GO:0005829">
    <property type="term" value="C:cytosol"/>
    <property type="evidence" value="ECO:0007669"/>
    <property type="project" value="TreeGrafter"/>
</dbReference>
<dbReference type="GO" id="GO:0003677">
    <property type="term" value="F:DNA binding"/>
    <property type="evidence" value="ECO:0007669"/>
    <property type="project" value="InterPro"/>
</dbReference>
<evidence type="ECO:0000313" key="4">
    <source>
        <dbReference type="Proteomes" id="UP000003994"/>
    </source>
</evidence>
<dbReference type="CDD" id="cd06127">
    <property type="entry name" value="DEDDh"/>
    <property type="match status" value="1"/>
</dbReference>
<dbReference type="PANTHER" id="PTHR30231">
    <property type="entry name" value="DNA POLYMERASE III SUBUNIT EPSILON"/>
    <property type="match status" value="1"/>
</dbReference>
<dbReference type="SMART" id="SM00479">
    <property type="entry name" value="EXOIII"/>
    <property type="match status" value="1"/>
</dbReference>